<organism evidence="1 2">
    <name type="scientific">Paenibacillus hexagrammi</name>
    <dbReference type="NCBI Taxonomy" id="2908839"/>
    <lineage>
        <taxon>Bacteria</taxon>
        <taxon>Bacillati</taxon>
        <taxon>Bacillota</taxon>
        <taxon>Bacilli</taxon>
        <taxon>Bacillales</taxon>
        <taxon>Paenibacillaceae</taxon>
        <taxon>Paenibacillus</taxon>
    </lineage>
</organism>
<accession>A0ABY3SNC3</accession>
<dbReference type="EMBL" id="CP090978">
    <property type="protein sequence ID" value="UJF34630.1"/>
    <property type="molecule type" value="Genomic_DNA"/>
</dbReference>
<name>A0ABY3SNC3_9BACL</name>
<evidence type="ECO:0000313" key="1">
    <source>
        <dbReference type="EMBL" id="UJF34630.1"/>
    </source>
</evidence>
<protein>
    <submittedName>
        <fullName evidence="1">Uncharacterized protein</fullName>
    </submittedName>
</protein>
<gene>
    <name evidence="1" type="ORF">L0M14_05490</name>
</gene>
<dbReference type="RefSeq" id="WP_235121204.1">
    <property type="nucleotide sequence ID" value="NZ_CP090978.1"/>
</dbReference>
<keyword evidence="2" id="KW-1185">Reference proteome</keyword>
<sequence length="131" mass="15278">MAIQGAFDFGNGATAPFYSINFYFIAGYTDGGFPYGITWEEHETQQELENRINKDVGELRMSDLKLTEHQWKEFVETYDMYMDGIESFLNAETGELVTLRTYDMDDEDEELSEIIDEGFNEIYFREVEIGK</sequence>
<proteinExistence type="predicted"/>
<dbReference type="Proteomes" id="UP001649230">
    <property type="component" value="Chromosome"/>
</dbReference>
<reference evidence="1 2" key="1">
    <citation type="journal article" date="2024" name="Int. J. Syst. Evol. Microbiol.">
        <title>Paenibacillus hexagrammi sp. nov., a novel bacterium isolated from the gut content of Hexagrammos agrammus.</title>
        <authorList>
            <person name="Jung H.K."/>
            <person name="Kim D.G."/>
            <person name="Zin H."/>
            <person name="Park J."/>
            <person name="Jung H."/>
            <person name="Kim Y.O."/>
            <person name="Kong H.J."/>
            <person name="Kim J.W."/>
            <person name="Kim Y.S."/>
        </authorList>
    </citation>
    <scope>NUCLEOTIDE SEQUENCE [LARGE SCALE GENOMIC DNA]</scope>
    <source>
        <strain evidence="1 2">YPD9-1</strain>
    </source>
</reference>
<evidence type="ECO:0000313" key="2">
    <source>
        <dbReference type="Proteomes" id="UP001649230"/>
    </source>
</evidence>